<comment type="caution">
    <text evidence="4">The sequence shown here is derived from an EMBL/GenBank/DDBJ whole genome shotgun (WGS) entry which is preliminary data.</text>
</comment>
<dbReference type="PRINTS" id="PR00081">
    <property type="entry name" value="GDHRDH"/>
</dbReference>
<dbReference type="Pfam" id="PF13561">
    <property type="entry name" value="adh_short_C2"/>
    <property type="match status" value="1"/>
</dbReference>
<evidence type="ECO:0000256" key="2">
    <source>
        <dbReference type="ARBA" id="ARBA00022857"/>
    </source>
</evidence>
<name>A0A8H7N331_BIOOC</name>
<reference evidence="4" key="1">
    <citation type="submission" date="2020-10" db="EMBL/GenBank/DDBJ databases">
        <title>High-Quality Genome Resource of Clonostachys rosea strain S41 by Oxford Nanopore Long-Read Sequencing.</title>
        <authorList>
            <person name="Wang H."/>
        </authorList>
    </citation>
    <scope>NUCLEOTIDE SEQUENCE</scope>
    <source>
        <strain evidence="4">S41</strain>
    </source>
</reference>
<comment type="similarity">
    <text evidence="1">Belongs to the short-chain dehydrogenases/reductases (SDR) family.</text>
</comment>
<accession>A0A8H7N331</accession>
<dbReference type="InterPro" id="IPR002347">
    <property type="entry name" value="SDR_fam"/>
</dbReference>
<dbReference type="InterPro" id="IPR052178">
    <property type="entry name" value="Sec_Metab_Biosynth_SDR"/>
</dbReference>
<dbReference type="PANTHER" id="PTHR43618:SF18">
    <property type="entry name" value="SHORT CHAIN DEHYDROGENASE_REDUCTASE FAMILY (AFU_ORTHOLOGUE AFUA_5G12480)"/>
    <property type="match status" value="1"/>
</dbReference>
<dbReference type="GO" id="GO:0016491">
    <property type="term" value="F:oxidoreductase activity"/>
    <property type="evidence" value="ECO:0007669"/>
    <property type="project" value="UniProtKB-KW"/>
</dbReference>
<dbReference type="EMBL" id="JADCTT010000013">
    <property type="protein sequence ID" value="KAF9745450.1"/>
    <property type="molecule type" value="Genomic_DNA"/>
</dbReference>
<protein>
    <recommendedName>
        <fullName evidence="6">NAD(P)-binding protein</fullName>
    </recommendedName>
</protein>
<organism evidence="4 5">
    <name type="scientific">Bionectria ochroleuca</name>
    <name type="common">Gliocladium roseum</name>
    <dbReference type="NCBI Taxonomy" id="29856"/>
    <lineage>
        <taxon>Eukaryota</taxon>
        <taxon>Fungi</taxon>
        <taxon>Dikarya</taxon>
        <taxon>Ascomycota</taxon>
        <taxon>Pezizomycotina</taxon>
        <taxon>Sordariomycetes</taxon>
        <taxon>Hypocreomycetidae</taxon>
        <taxon>Hypocreales</taxon>
        <taxon>Bionectriaceae</taxon>
        <taxon>Clonostachys</taxon>
    </lineage>
</organism>
<evidence type="ECO:0000256" key="1">
    <source>
        <dbReference type="ARBA" id="ARBA00006484"/>
    </source>
</evidence>
<dbReference type="SUPFAM" id="SSF51735">
    <property type="entry name" value="NAD(P)-binding Rossmann-fold domains"/>
    <property type="match status" value="1"/>
</dbReference>
<dbReference type="InterPro" id="IPR036291">
    <property type="entry name" value="NAD(P)-bd_dom_sf"/>
</dbReference>
<evidence type="ECO:0000313" key="5">
    <source>
        <dbReference type="Proteomes" id="UP000616885"/>
    </source>
</evidence>
<keyword evidence="3" id="KW-0560">Oxidoreductase</keyword>
<evidence type="ECO:0008006" key="6">
    <source>
        <dbReference type="Google" id="ProtNLM"/>
    </source>
</evidence>
<keyword evidence="2" id="KW-0521">NADP</keyword>
<dbReference type="PANTHER" id="PTHR43618">
    <property type="entry name" value="7-ALPHA-HYDROXYSTEROID DEHYDROGENASE"/>
    <property type="match status" value="1"/>
</dbReference>
<dbReference type="Proteomes" id="UP000616885">
    <property type="component" value="Unassembled WGS sequence"/>
</dbReference>
<evidence type="ECO:0000256" key="3">
    <source>
        <dbReference type="ARBA" id="ARBA00023002"/>
    </source>
</evidence>
<dbReference type="Gene3D" id="3.40.50.720">
    <property type="entry name" value="NAD(P)-binding Rossmann-like Domain"/>
    <property type="match status" value="1"/>
</dbReference>
<dbReference type="AlphaFoldDB" id="A0A8H7N331"/>
<gene>
    <name evidence="4" type="ORF">IM811_005072</name>
</gene>
<sequence length="298" mass="30935">MASPSLNPQALFAVNGLVAVVTGGHNGVGLMITKALEENGATVFIIGRRKEKLEEAAKTEAKHGKIIPIQGDITSKADLTRIVSTIKEHPLSGGYVNLVIANAGAMGPEPPASLDANQPASSRASLNDAYELLWAPEVADFNSVLETNVAGSYFTAVAFLPLLDAGNAAGNVSQSSQIIIMGSASAYSRLASSKFAYGASKAGTNDLVKRLSTTLAMYRIRVNSIVPGIFPSHMTEHVIQFLNANPEAAKAILPVGRPGNIQDMAGLTLWLSSNAGGYVTGSIVLSDGGVLSVTPASY</sequence>
<proteinExistence type="inferred from homology"/>
<evidence type="ECO:0000313" key="4">
    <source>
        <dbReference type="EMBL" id="KAF9745450.1"/>
    </source>
</evidence>